<dbReference type="PRINTS" id="PR00888">
    <property type="entry name" value="SM22CALPONIN"/>
</dbReference>
<reference evidence="2 3" key="1">
    <citation type="submission" date="2024-03" db="EMBL/GenBank/DDBJ databases">
        <title>Genome-scale model development and genomic sequencing of the oleaginous clade Lipomyces.</title>
        <authorList>
            <consortium name="Lawrence Berkeley National Laboratory"/>
            <person name="Czajka J.J."/>
            <person name="Han Y."/>
            <person name="Kim J."/>
            <person name="Mondo S.J."/>
            <person name="Hofstad B.A."/>
            <person name="Robles A."/>
            <person name="Haridas S."/>
            <person name="Riley R."/>
            <person name="LaButti K."/>
            <person name="Pangilinan J."/>
            <person name="Andreopoulos W."/>
            <person name="Lipzen A."/>
            <person name="Yan J."/>
            <person name="Wang M."/>
            <person name="Ng V."/>
            <person name="Grigoriev I.V."/>
            <person name="Spatafora J.W."/>
            <person name="Magnuson J.K."/>
            <person name="Baker S.E."/>
            <person name="Pomraning K.R."/>
        </authorList>
    </citation>
    <scope>NUCLEOTIDE SEQUENCE [LARGE SCALE GENOMIC DNA]</scope>
    <source>
        <strain evidence="2 3">Phaff 52-87</strain>
    </source>
</reference>
<dbReference type="InterPro" id="IPR050606">
    <property type="entry name" value="Calponin-like"/>
</dbReference>
<dbReference type="SUPFAM" id="SSF47576">
    <property type="entry name" value="Calponin-homology domain, CH-domain"/>
    <property type="match status" value="1"/>
</dbReference>
<evidence type="ECO:0000313" key="3">
    <source>
        <dbReference type="Proteomes" id="UP001498771"/>
    </source>
</evidence>
<feature type="domain" description="Calponin-homology (CH)" evidence="1">
    <location>
        <begin position="25"/>
        <end position="129"/>
    </location>
</feature>
<dbReference type="InterPro" id="IPR001715">
    <property type="entry name" value="CH_dom"/>
</dbReference>
<accession>A0ABR1FBQ8</accession>
<evidence type="ECO:0000313" key="2">
    <source>
        <dbReference type="EMBL" id="KAK7207182.1"/>
    </source>
</evidence>
<dbReference type="EMBL" id="JBBJBU010000001">
    <property type="protein sequence ID" value="KAK7207182.1"/>
    <property type="molecule type" value="Genomic_DNA"/>
</dbReference>
<organism evidence="2 3">
    <name type="scientific">Myxozyma melibiosi</name>
    <dbReference type="NCBI Taxonomy" id="54550"/>
    <lineage>
        <taxon>Eukaryota</taxon>
        <taxon>Fungi</taxon>
        <taxon>Dikarya</taxon>
        <taxon>Ascomycota</taxon>
        <taxon>Saccharomycotina</taxon>
        <taxon>Lipomycetes</taxon>
        <taxon>Lipomycetales</taxon>
        <taxon>Lipomycetaceae</taxon>
        <taxon>Myxozyma</taxon>
    </lineage>
</organism>
<comment type="caution">
    <text evidence="2">The sequence shown here is derived from an EMBL/GenBank/DDBJ whole genome shotgun (WGS) entry which is preliminary data.</text>
</comment>
<dbReference type="RefSeq" id="XP_064770215.1">
    <property type="nucleotide sequence ID" value="XM_064911340.1"/>
</dbReference>
<dbReference type="SMART" id="SM00033">
    <property type="entry name" value="CH"/>
    <property type="match status" value="1"/>
</dbReference>
<dbReference type="InterPro" id="IPR003096">
    <property type="entry name" value="SM22_calponin"/>
</dbReference>
<sequence length="194" mass="21581">MSNMAASVSNLDQDMAELRKAKYDDKSAAEAKAWISGILGRDLGDGDLMETLKDGTVLCELVNIVDPSANLKFKQSRMPFVQMENISMFLRASANLGLPQYDLFQTVDLYEGKDPAQVLQTLFSFSRHANKRNPSIPQLGPKLVEKRASPGKFAREGEGIPAWNTRQYGYMGGANQSSEKIVFAKRRDVVFKPE</sequence>
<proteinExistence type="predicted"/>
<dbReference type="Gene3D" id="1.10.418.10">
    <property type="entry name" value="Calponin-like domain"/>
    <property type="match status" value="1"/>
</dbReference>
<evidence type="ECO:0000259" key="1">
    <source>
        <dbReference type="PROSITE" id="PS50021"/>
    </source>
</evidence>
<protein>
    <submittedName>
        <fullName evidence="2">Calponin homology domain-containing protein</fullName>
    </submittedName>
</protein>
<name>A0ABR1FBQ8_9ASCO</name>
<dbReference type="Proteomes" id="UP001498771">
    <property type="component" value="Unassembled WGS sequence"/>
</dbReference>
<gene>
    <name evidence="2" type="ORF">BZA70DRAFT_270675</name>
</gene>
<dbReference type="InterPro" id="IPR036872">
    <property type="entry name" value="CH_dom_sf"/>
</dbReference>
<dbReference type="PANTHER" id="PTHR47385">
    <property type="entry name" value="CALPONIN"/>
    <property type="match status" value="1"/>
</dbReference>
<dbReference type="GeneID" id="90036852"/>
<dbReference type="Pfam" id="PF00307">
    <property type="entry name" value="CH"/>
    <property type="match status" value="1"/>
</dbReference>
<dbReference type="PANTHER" id="PTHR47385:SF14">
    <property type="entry name" value="TRANSGELIN"/>
    <property type="match status" value="1"/>
</dbReference>
<dbReference type="PROSITE" id="PS50021">
    <property type="entry name" value="CH"/>
    <property type="match status" value="1"/>
</dbReference>
<keyword evidence="3" id="KW-1185">Reference proteome</keyword>